<dbReference type="GO" id="GO:0048598">
    <property type="term" value="P:embryonic morphogenesis"/>
    <property type="evidence" value="ECO:0007669"/>
    <property type="project" value="UniProtKB-ARBA"/>
</dbReference>
<feature type="domain" description="C2H2-type" evidence="7">
    <location>
        <begin position="306"/>
        <end position="333"/>
    </location>
</feature>
<keyword evidence="4" id="KW-0862">Zinc</keyword>
<dbReference type="InterPro" id="IPR036236">
    <property type="entry name" value="Znf_C2H2_sf"/>
</dbReference>
<dbReference type="GO" id="GO:0008270">
    <property type="term" value="F:zinc ion binding"/>
    <property type="evidence" value="ECO:0007669"/>
    <property type="project" value="UniProtKB-KW"/>
</dbReference>
<feature type="region of interest" description="Disordered" evidence="6">
    <location>
        <begin position="493"/>
        <end position="517"/>
    </location>
</feature>
<dbReference type="GO" id="GO:0005634">
    <property type="term" value="C:nucleus"/>
    <property type="evidence" value="ECO:0007669"/>
    <property type="project" value="UniProtKB-ARBA"/>
</dbReference>
<dbReference type="FunFam" id="3.30.160.60:FF:000110">
    <property type="entry name" value="Zinc finger protein-like"/>
    <property type="match status" value="1"/>
</dbReference>
<dbReference type="EMBL" id="BGZK01000058">
    <property type="protein sequence ID" value="GBP13556.1"/>
    <property type="molecule type" value="Genomic_DNA"/>
</dbReference>
<feature type="domain" description="C2H2-type" evidence="7">
    <location>
        <begin position="381"/>
        <end position="408"/>
    </location>
</feature>
<evidence type="ECO:0000256" key="2">
    <source>
        <dbReference type="ARBA" id="ARBA00022737"/>
    </source>
</evidence>
<feature type="domain" description="C2H2-type" evidence="7">
    <location>
        <begin position="437"/>
        <end position="464"/>
    </location>
</feature>
<dbReference type="PROSITE" id="PS00028">
    <property type="entry name" value="ZINC_FINGER_C2H2_1"/>
    <property type="match status" value="8"/>
</dbReference>
<evidence type="ECO:0000313" key="9">
    <source>
        <dbReference type="Proteomes" id="UP000299102"/>
    </source>
</evidence>
<sequence length="517" mass="59772">MNIGDVKASIERHSVKEELSEAENFENTYESKDFDIANYDSEDDIPLTVIKDSNQEEEIPHKIKVEKKVSRKTLKGNINKCTKKGFQEDYAKEIILSREEQLEELKKRAESLNYIHSPFKCTLCFKGFIDSAAYSNHNLKHDKSSGPHECDVCHCRYSNRRQLTSHIATSHSKCYMCKACGHRSHTANQARDHEKWHRGFVYECKLCGWKFKKPTTHLTHMRKRHPTEWTCSVCGGSFISKHGLLMHQTKMHKTHDFDIKQEPKGAPLNSPERYCEECDVLFVSPEAKQRHMVVSLRHSMHNNNSDTCIACGETFTSKTELARHVRVHTKIRNPNEPGEPAKRQIVKKVNCDTCGAKFETHSKLQVHVKRIHLGLKYNKNVVCEVCGRKCTSNAVLKYHQRTHTGERPYACTSCPKRFSDKNQLRIHARTHTNERPYSCTLCGKTFRQKRLTTDLLRVHTGAKPYECQYCAKTFSQSNSMKLHVKTIHLKMPTKRAKNKPMHDAEEKPDVQNLLTLQ</sequence>
<dbReference type="Pfam" id="PF00096">
    <property type="entry name" value="zf-C2H2"/>
    <property type="match status" value="4"/>
</dbReference>
<keyword evidence="1" id="KW-0479">Metal-binding</keyword>
<evidence type="ECO:0000259" key="7">
    <source>
        <dbReference type="PROSITE" id="PS50157"/>
    </source>
</evidence>
<gene>
    <name evidence="8" type="primary">ZNF226</name>
    <name evidence="8" type="ORF">EVAR_6903_1</name>
</gene>
<dbReference type="Gene3D" id="3.30.160.60">
    <property type="entry name" value="Classic Zinc Finger"/>
    <property type="match status" value="7"/>
</dbReference>
<feature type="domain" description="C2H2-type" evidence="7">
    <location>
        <begin position="202"/>
        <end position="230"/>
    </location>
</feature>
<dbReference type="SMART" id="SM00355">
    <property type="entry name" value="ZnF_C2H2"/>
    <property type="match status" value="12"/>
</dbReference>
<evidence type="ECO:0000256" key="4">
    <source>
        <dbReference type="ARBA" id="ARBA00022833"/>
    </source>
</evidence>
<accession>A0A4C1TH80</accession>
<keyword evidence="2" id="KW-0677">Repeat</keyword>
<dbReference type="OrthoDB" id="654211at2759"/>
<dbReference type="PROSITE" id="PS50157">
    <property type="entry name" value="ZINC_FINGER_C2H2_2"/>
    <property type="match status" value="8"/>
</dbReference>
<evidence type="ECO:0000256" key="1">
    <source>
        <dbReference type="ARBA" id="ARBA00022723"/>
    </source>
</evidence>
<dbReference type="AlphaFoldDB" id="A0A4C1TH80"/>
<dbReference type="FunFam" id="3.30.160.60:FF:000624">
    <property type="entry name" value="zinc finger protein 697"/>
    <property type="match status" value="1"/>
</dbReference>
<feature type="domain" description="C2H2-type" evidence="7">
    <location>
        <begin position="409"/>
        <end position="436"/>
    </location>
</feature>
<dbReference type="STRING" id="151549.A0A4C1TH80"/>
<comment type="caution">
    <text evidence="8">The sequence shown here is derived from an EMBL/GenBank/DDBJ whole genome shotgun (WGS) entry which is preliminary data.</text>
</comment>
<keyword evidence="9" id="KW-1185">Reference proteome</keyword>
<dbReference type="FunFam" id="3.30.160.60:FF:000446">
    <property type="entry name" value="Zinc finger protein"/>
    <property type="match status" value="1"/>
</dbReference>
<reference evidence="8 9" key="1">
    <citation type="journal article" date="2019" name="Commun. Biol.">
        <title>The bagworm genome reveals a unique fibroin gene that provides high tensile strength.</title>
        <authorList>
            <person name="Kono N."/>
            <person name="Nakamura H."/>
            <person name="Ohtoshi R."/>
            <person name="Tomita M."/>
            <person name="Numata K."/>
            <person name="Arakawa K."/>
        </authorList>
    </citation>
    <scope>NUCLEOTIDE SEQUENCE [LARGE SCALE GENOMIC DNA]</scope>
</reference>
<feature type="domain" description="C2H2-type" evidence="7">
    <location>
        <begin position="349"/>
        <end position="377"/>
    </location>
</feature>
<evidence type="ECO:0000256" key="5">
    <source>
        <dbReference type="PROSITE-ProRule" id="PRU00042"/>
    </source>
</evidence>
<dbReference type="Proteomes" id="UP000299102">
    <property type="component" value="Unassembled WGS sequence"/>
</dbReference>
<dbReference type="PANTHER" id="PTHR24379">
    <property type="entry name" value="KRAB AND ZINC FINGER DOMAIN-CONTAINING"/>
    <property type="match status" value="1"/>
</dbReference>
<evidence type="ECO:0000256" key="6">
    <source>
        <dbReference type="SAM" id="MobiDB-lite"/>
    </source>
</evidence>
<feature type="domain" description="C2H2-type" evidence="7">
    <location>
        <begin position="465"/>
        <end position="488"/>
    </location>
</feature>
<dbReference type="FunFam" id="3.30.160.60:FF:000100">
    <property type="entry name" value="Zinc finger 45-like"/>
    <property type="match status" value="1"/>
</dbReference>
<proteinExistence type="predicted"/>
<dbReference type="SUPFAM" id="SSF57667">
    <property type="entry name" value="beta-beta-alpha zinc fingers"/>
    <property type="match status" value="6"/>
</dbReference>
<feature type="domain" description="C2H2-type" evidence="7">
    <location>
        <begin position="229"/>
        <end position="257"/>
    </location>
</feature>
<organism evidence="8 9">
    <name type="scientific">Eumeta variegata</name>
    <name type="common">Bagworm moth</name>
    <name type="synonym">Eumeta japonica</name>
    <dbReference type="NCBI Taxonomy" id="151549"/>
    <lineage>
        <taxon>Eukaryota</taxon>
        <taxon>Metazoa</taxon>
        <taxon>Ecdysozoa</taxon>
        <taxon>Arthropoda</taxon>
        <taxon>Hexapoda</taxon>
        <taxon>Insecta</taxon>
        <taxon>Pterygota</taxon>
        <taxon>Neoptera</taxon>
        <taxon>Endopterygota</taxon>
        <taxon>Lepidoptera</taxon>
        <taxon>Glossata</taxon>
        <taxon>Ditrysia</taxon>
        <taxon>Tineoidea</taxon>
        <taxon>Psychidae</taxon>
        <taxon>Oiketicinae</taxon>
        <taxon>Eumeta</taxon>
    </lineage>
</organism>
<evidence type="ECO:0000256" key="3">
    <source>
        <dbReference type="ARBA" id="ARBA00022771"/>
    </source>
</evidence>
<keyword evidence="3 5" id="KW-0863">Zinc-finger</keyword>
<name>A0A4C1TH80_EUMVA</name>
<protein>
    <submittedName>
        <fullName evidence="8">Zinc finger protein 226</fullName>
    </submittedName>
</protein>
<dbReference type="InterPro" id="IPR013087">
    <property type="entry name" value="Znf_C2H2_type"/>
</dbReference>
<evidence type="ECO:0000313" key="8">
    <source>
        <dbReference type="EMBL" id="GBP13556.1"/>
    </source>
</evidence>
<feature type="compositionally biased region" description="Basic and acidic residues" evidence="6">
    <location>
        <begin position="500"/>
        <end position="509"/>
    </location>
</feature>
<dbReference type="PANTHER" id="PTHR24379:SF121">
    <property type="entry name" value="C2H2-TYPE DOMAIN-CONTAINING PROTEIN"/>
    <property type="match status" value="1"/>
</dbReference>